<gene>
    <name evidence="2" type="ORF">EAMY692_p20028</name>
</gene>
<evidence type="ECO:0000313" key="2">
    <source>
        <dbReference type="EMBL" id="CDM08154.1"/>
    </source>
</evidence>
<feature type="transmembrane region" description="Helical" evidence="1">
    <location>
        <begin position="15"/>
        <end position="33"/>
    </location>
</feature>
<keyword evidence="1" id="KW-0812">Transmembrane</keyword>
<organism evidence="2">
    <name type="scientific">Erwinia amylovora</name>
    <name type="common">Fire blight bacteria</name>
    <dbReference type="NCBI Taxonomy" id="552"/>
    <lineage>
        <taxon>Bacteria</taxon>
        <taxon>Pseudomonadati</taxon>
        <taxon>Pseudomonadota</taxon>
        <taxon>Gammaproteobacteria</taxon>
        <taxon>Enterobacterales</taxon>
        <taxon>Erwiniaceae</taxon>
        <taxon>Erwinia</taxon>
    </lineage>
</organism>
<proteinExistence type="predicted"/>
<reference evidence="2" key="1">
    <citation type="submission" date="2013-11" db="EMBL/GenBank/DDBJ databases">
        <title>The novel cryptic plasmid pEA68 of Erwinia amylovora strain 692 and definition of a novel family of plasmids.</title>
        <authorList>
            <person name="Ismail E."/>
            <person name="Blom J."/>
            <person name="Bultreys A."/>
            <person name="Ivanovic M."/>
            <person name="Obradovic A."/>
            <person name="Van Doorn J."/>
            <person name="Bergsma-Vlami M."/>
            <person name="Maes M."/>
            <person name="Willems A."/>
            <person name="Stockwell V."/>
            <person name="Smits T.H.M."/>
            <person name="Pulawska J."/>
        </authorList>
    </citation>
    <scope>NUCLEOTIDE SEQUENCE [LARGE SCALE GENOMIC DNA]</scope>
    <source>
        <strain evidence="2">692</strain>
        <plasmid evidence="2">pEA29</plasmid>
    </source>
</reference>
<protein>
    <submittedName>
        <fullName evidence="2">Putative membrane protein</fullName>
    </submittedName>
</protein>
<keyword evidence="1" id="KW-1133">Transmembrane helix</keyword>
<keyword evidence="1" id="KW-0472">Membrane</keyword>
<sequence>MLSTHVSYSLSTRGLYMLAPFSLLMSIGILPVIN</sequence>
<keyword evidence="2" id="KW-0614">Plasmid</keyword>
<dbReference type="EMBL" id="HG813239">
    <property type="protein sequence ID" value="CDM08154.1"/>
    <property type="molecule type" value="Genomic_DNA"/>
</dbReference>
<name>A0A0P0ZHI3_ERWAM</name>
<evidence type="ECO:0000256" key="1">
    <source>
        <dbReference type="SAM" id="Phobius"/>
    </source>
</evidence>
<accession>A0A0P0ZHI3</accession>
<dbReference type="AlphaFoldDB" id="A0A0P0ZHI3"/>
<geneLocation type="plasmid" evidence="2">
    <name>pEA29</name>
</geneLocation>